<keyword evidence="7" id="KW-0411">Iron-sulfur</keyword>
<dbReference type="PANTHER" id="PTHR30176:SF3">
    <property type="entry name" value="FERREDOXIN-TYPE PROTEIN NAPH"/>
    <property type="match status" value="1"/>
</dbReference>
<evidence type="ECO:0000256" key="5">
    <source>
        <dbReference type="ARBA" id="ARBA00022982"/>
    </source>
</evidence>
<keyword evidence="8" id="KW-0812">Transmembrane</keyword>
<dbReference type="SUPFAM" id="SSF54862">
    <property type="entry name" value="4Fe-4S ferredoxins"/>
    <property type="match status" value="1"/>
</dbReference>
<gene>
    <name evidence="10" type="ORF">H9804_04885</name>
</gene>
<dbReference type="GO" id="GO:0005886">
    <property type="term" value="C:plasma membrane"/>
    <property type="evidence" value="ECO:0007669"/>
    <property type="project" value="TreeGrafter"/>
</dbReference>
<feature type="transmembrane region" description="Helical" evidence="8">
    <location>
        <begin position="12"/>
        <end position="31"/>
    </location>
</feature>
<dbReference type="InterPro" id="IPR017896">
    <property type="entry name" value="4Fe4S_Fe-S-bd"/>
</dbReference>
<sequence>MSEKKRRFKIIYLRLITVIGISLFFVLSFKADIQVLEGSLSGSRMLGLHLTDPFIALEVFVTNHTLPVNLIIGTITILLFYFIFGGRIFCSWVCPYGLISEFIDFIRHKLIMKHIIKHRELNFNRYYFLIFWILLSVITGTLFFEMFNMVGIVSRLIIYGVSFASIFVLLMIILELFFGRFWCRGVCPVGTVYGLLSRISLGHIKWIKDDCNHCNKCINACYDKRILSEIINIRDNGTTKEYVIKNAGCNMCCKCLDSCTTSSFQYENKIKKII</sequence>
<dbReference type="PANTHER" id="PTHR30176">
    <property type="entry name" value="FERREDOXIN-TYPE PROTEIN NAPH"/>
    <property type="match status" value="1"/>
</dbReference>
<dbReference type="GO" id="GO:0051539">
    <property type="term" value="F:4 iron, 4 sulfur cluster binding"/>
    <property type="evidence" value="ECO:0007669"/>
    <property type="project" value="UniProtKB-KW"/>
</dbReference>
<keyword evidence="6" id="KW-0408">Iron</keyword>
<evidence type="ECO:0000313" key="10">
    <source>
        <dbReference type="EMBL" id="HIZ89260.1"/>
    </source>
</evidence>
<keyword evidence="5" id="KW-0249">Electron transport</keyword>
<evidence type="ECO:0000256" key="1">
    <source>
        <dbReference type="ARBA" id="ARBA00022448"/>
    </source>
</evidence>
<keyword evidence="8" id="KW-1133">Transmembrane helix</keyword>
<evidence type="ECO:0000256" key="2">
    <source>
        <dbReference type="ARBA" id="ARBA00022485"/>
    </source>
</evidence>
<dbReference type="PROSITE" id="PS51379">
    <property type="entry name" value="4FE4S_FER_2"/>
    <property type="match status" value="1"/>
</dbReference>
<keyword evidence="4" id="KW-0677">Repeat</keyword>
<evidence type="ECO:0000256" key="3">
    <source>
        <dbReference type="ARBA" id="ARBA00022723"/>
    </source>
</evidence>
<comment type="caution">
    <text evidence="10">The sequence shown here is derived from an EMBL/GenBank/DDBJ whole genome shotgun (WGS) entry which is preliminary data.</text>
</comment>
<dbReference type="NCBIfam" id="TIGR02163">
    <property type="entry name" value="napH"/>
    <property type="match status" value="1"/>
</dbReference>
<keyword evidence="3" id="KW-0479">Metal-binding</keyword>
<dbReference type="EMBL" id="DXAQ01000077">
    <property type="protein sequence ID" value="HIZ89260.1"/>
    <property type="molecule type" value="Genomic_DNA"/>
</dbReference>
<keyword evidence="2" id="KW-0004">4Fe-4S</keyword>
<name>A0A9D2GV35_9BACT</name>
<feature type="transmembrane region" description="Helical" evidence="8">
    <location>
        <begin position="156"/>
        <end position="178"/>
    </location>
</feature>
<dbReference type="AlphaFoldDB" id="A0A9D2GV35"/>
<dbReference type="InterPro" id="IPR011886">
    <property type="entry name" value="NapH_MauN"/>
</dbReference>
<keyword evidence="8" id="KW-0472">Membrane</keyword>
<organism evidence="10 11">
    <name type="scientific">Candidatus Mucispirillum faecigallinarum</name>
    <dbReference type="NCBI Taxonomy" id="2838699"/>
    <lineage>
        <taxon>Bacteria</taxon>
        <taxon>Pseudomonadati</taxon>
        <taxon>Deferribacterota</taxon>
        <taxon>Deferribacteres</taxon>
        <taxon>Deferribacterales</taxon>
        <taxon>Mucispirillaceae</taxon>
        <taxon>Mucispirillum</taxon>
    </lineage>
</organism>
<evidence type="ECO:0000256" key="4">
    <source>
        <dbReference type="ARBA" id="ARBA00022737"/>
    </source>
</evidence>
<evidence type="ECO:0000313" key="11">
    <source>
        <dbReference type="Proteomes" id="UP000824176"/>
    </source>
</evidence>
<feature type="transmembrane region" description="Helical" evidence="8">
    <location>
        <begin position="70"/>
        <end position="99"/>
    </location>
</feature>
<evidence type="ECO:0000259" key="9">
    <source>
        <dbReference type="PROSITE" id="PS51379"/>
    </source>
</evidence>
<reference evidence="10" key="2">
    <citation type="submission" date="2021-04" db="EMBL/GenBank/DDBJ databases">
        <authorList>
            <person name="Gilroy R."/>
        </authorList>
    </citation>
    <scope>NUCLEOTIDE SEQUENCE</scope>
    <source>
        <strain evidence="10">ChiW4-1371</strain>
    </source>
</reference>
<evidence type="ECO:0000256" key="8">
    <source>
        <dbReference type="SAM" id="Phobius"/>
    </source>
</evidence>
<feature type="transmembrane region" description="Helical" evidence="8">
    <location>
        <begin position="126"/>
        <end position="144"/>
    </location>
</feature>
<reference evidence="10" key="1">
    <citation type="journal article" date="2021" name="PeerJ">
        <title>Extensive microbial diversity within the chicken gut microbiome revealed by metagenomics and culture.</title>
        <authorList>
            <person name="Gilroy R."/>
            <person name="Ravi A."/>
            <person name="Getino M."/>
            <person name="Pursley I."/>
            <person name="Horton D.L."/>
            <person name="Alikhan N.F."/>
            <person name="Baker D."/>
            <person name="Gharbi K."/>
            <person name="Hall N."/>
            <person name="Watson M."/>
            <person name="Adriaenssens E.M."/>
            <person name="Foster-Nyarko E."/>
            <person name="Jarju S."/>
            <person name="Secka A."/>
            <person name="Antonio M."/>
            <person name="Oren A."/>
            <person name="Chaudhuri R.R."/>
            <person name="La Ragione R."/>
            <person name="Hildebrand F."/>
            <person name="Pallen M.J."/>
        </authorList>
    </citation>
    <scope>NUCLEOTIDE SEQUENCE</scope>
    <source>
        <strain evidence="10">ChiW4-1371</strain>
    </source>
</reference>
<dbReference type="InterPro" id="IPR051684">
    <property type="entry name" value="Electron_Trans/Redox"/>
</dbReference>
<dbReference type="Proteomes" id="UP000824176">
    <property type="component" value="Unassembled WGS sequence"/>
</dbReference>
<feature type="domain" description="4Fe-4S ferredoxin-type" evidence="9">
    <location>
        <begin position="240"/>
        <end position="269"/>
    </location>
</feature>
<dbReference type="GO" id="GO:0046872">
    <property type="term" value="F:metal ion binding"/>
    <property type="evidence" value="ECO:0007669"/>
    <property type="project" value="UniProtKB-KW"/>
</dbReference>
<dbReference type="Pfam" id="PF12801">
    <property type="entry name" value="Fer4_5"/>
    <property type="match status" value="2"/>
</dbReference>
<evidence type="ECO:0000256" key="6">
    <source>
        <dbReference type="ARBA" id="ARBA00023004"/>
    </source>
</evidence>
<accession>A0A9D2GV35</accession>
<proteinExistence type="predicted"/>
<keyword evidence="1" id="KW-0813">Transport</keyword>
<evidence type="ECO:0000256" key="7">
    <source>
        <dbReference type="ARBA" id="ARBA00023014"/>
    </source>
</evidence>
<protein>
    <submittedName>
        <fullName evidence="10">NapH/MauN family ferredoxin-type protein</fullName>
    </submittedName>
</protein>